<dbReference type="InterPro" id="IPR036431">
    <property type="entry name" value="ARID_dom_sf"/>
</dbReference>
<feature type="region of interest" description="Disordered" evidence="1">
    <location>
        <begin position="340"/>
        <end position="392"/>
    </location>
</feature>
<dbReference type="PROSITE" id="PS51011">
    <property type="entry name" value="ARID"/>
    <property type="match status" value="1"/>
</dbReference>
<dbReference type="VEuPathDB" id="ToxoDB:cyc_03927"/>
<organism evidence="3 4">
    <name type="scientific">Cyclospora cayetanensis</name>
    <dbReference type="NCBI Taxonomy" id="88456"/>
    <lineage>
        <taxon>Eukaryota</taxon>
        <taxon>Sar</taxon>
        <taxon>Alveolata</taxon>
        <taxon>Apicomplexa</taxon>
        <taxon>Conoidasida</taxon>
        <taxon>Coccidia</taxon>
        <taxon>Eucoccidiorida</taxon>
        <taxon>Eimeriorina</taxon>
        <taxon>Eimeriidae</taxon>
        <taxon>Cyclospora</taxon>
    </lineage>
</organism>
<protein>
    <submittedName>
        <fullName evidence="3">Arid bright DNA-binding domain-containing protein</fullName>
    </submittedName>
</protein>
<gene>
    <name evidence="3" type="ORF">cyc_03927</name>
</gene>
<dbReference type="Pfam" id="PF01388">
    <property type="entry name" value="ARID"/>
    <property type="match status" value="1"/>
</dbReference>
<keyword evidence="4" id="KW-1185">Reference proteome</keyword>
<sequence length="1740" mass="185976">MQGCLYTLPAGAQVSVDLYEMFLVAMEQGGFPRVNKNNKWGYLSKQLGILPKDKPASHQDLEQVKRFYVRWIRQFEGERVSPELKKQLLPSAAEGGGGSSARRSGFVTAPLALTASAVSAASSAGAAAGGTLLLQPQSGLASVPHQRMQMQMQQQHHLLPQYEQLQQQLGKEGSSQDFSSGGAQLRAERKAALQQQSAAADLIKLIWRRERLSAKYTAEAVAARMARRQRRQALLATGQLAPATDVSRLTQSLADRRYAPGDFVFALNCLYYLSKPLRGLSIEQHPALLYEVSLLLEEAAAACRESLLSLHVPQAAQAATSAVEETEGADDLSDVEWADQDEEQEHASEAGGGALTRQGRVFRRPEAPMETSPRPSVTARLGGSSSSSFPDCWGGPLKEHKLQQEGMTLKAAAAALLSAIDCVAVAALRAERVTRAAAARAAAASARAAAASAVPSAAPAAAGEAASEEDAVAAAKAFVQQSAAELLEGLIEEKHARLREEAALSSSSLKELNEYDTRCELRRLLQLQKMLGVSPSALFLQQQQQQQAEEEESLFSKKKRGAASAAGAGGAGTGVANAAAAAAALQKRRRLEEEEGAAVARNWNEAAAAEAGEKNIPTDADDARALLKRKQPLMSQRYCAAPPSLPSPGVAVAAAVLQQQLQAPPSCVAVLLADATDFVVVHMQRQQQQQGLLPLAIPADASAAAADRLHAGAKRQISSSDGSAAAATAEDAAAAANTKATEYSVQLLAETLQQAVQSATRPMQLLLMRRAAAVFAACSLHADTSKKQLYILLRLLQQLSPLFDSAVEPLAAATGRQIVAEEEAAAAAAAAAAGVLAGQKAVAAAALTADARRQQQQQLLQQLLFLDLSTEAEALAPFLVTATNAAKAFSAFVSLLPPSSSVCPAPPRAFIGCEEQQQQHQQQEQQQAQQQQQRKKHEKPQEEQQEQPEESWIGLAAAASLARLLRGLQAEAEVRLPRCLLSAKGLQFLQAVFETTAQLLLFRQSVLTPHMDVFLSVAAAILQMEVELPRLKLPKPLLRDSTQEAQDNAAEEEKLHAEVPKAATAEAAAKLFLSALLRYIRHNMMEAARLSAQEELAEAIEHESDEEGEGVSDTTAVAVGCIGALATNSQLLPLLRPHLPLLTEGREAAATASYVNAAAQKESAAEGVALTRGSHLTHLRLPLDRHQQHSQQKQQRPCNLKGEAEAAVSLARQNALARSVELNLASLSQCASRQARRSIDVNERATSASFLLRCTGSTRHAPPQRSFDAGTSRGACTTTRILQNACAKEEEEAVRGEAMAQVPWEVLSRQPVEASAALKQLRLCYRSIRKAAAAAEGAATAQGVLQQEILGSLKTAHAALSEVLLAEAKEPAAEASLRRNACFEAVRIRQLCGGLGWGRKVFVCFKTCAWLDLHSNDGTLLLSVETTALVFTPKVGDLISEFGLIVRSASPEAPPALLALCDTESCGRRVQKTLVALQECKAYVHHKDKSRRIEDKAFVRIHIIEVPKSHSGDRVAIRGSVLARGSGPLAPASVAAALKEEAAEAGDGAAEELSGRGSTQRRSLATAVTAGEDAAPRMASSGLRNLTRWGSPILQEEGRESVACGQTKVTLPISTVVYCWGCALPVETELLFSQEGFTPPTQRPSVQIRPQAQSVVRFLIGCSREDKKQTPRLFSTERHLHSPRVASFFLPVYALSGGGKGVTTQEAAHDRPRPRVHRAPQNDRIMLTAPQYTNPEESPT</sequence>
<accession>A0A1D3D2L0</accession>
<reference evidence="3 4" key="1">
    <citation type="journal article" date="2016" name="BMC Genomics">
        <title>Comparative genomics reveals Cyclospora cayetanensis possesses coccidia-like metabolism and invasion components but unique surface antigens.</title>
        <authorList>
            <person name="Liu S."/>
            <person name="Wang L."/>
            <person name="Zheng H."/>
            <person name="Xu Z."/>
            <person name="Roellig D.M."/>
            <person name="Li N."/>
            <person name="Frace M.A."/>
            <person name="Tang K."/>
            <person name="Arrowood M.J."/>
            <person name="Moss D.M."/>
            <person name="Zhang L."/>
            <person name="Feng Y."/>
            <person name="Xiao L."/>
        </authorList>
    </citation>
    <scope>NUCLEOTIDE SEQUENCE [LARGE SCALE GENOMIC DNA]</scope>
    <source>
        <strain evidence="3 4">CHN_HEN01</strain>
    </source>
</reference>
<dbReference type="Proteomes" id="UP000095192">
    <property type="component" value="Unassembled WGS sequence"/>
</dbReference>
<evidence type="ECO:0000313" key="4">
    <source>
        <dbReference type="Proteomes" id="UP000095192"/>
    </source>
</evidence>
<dbReference type="Gene3D" id="1.10.150.60">
    <property type="entry name" value="ARID DNA-binding domain"/>
    <property type="match status" value="1"/>
</dbReference>
<dbReference type="VEuPathDB" id="ToxoDB:LOC113147417"/>
<evidence type="ECO:0000259" key="2">
    <source>
        <dbReference type="PROSITE" id="PS51011"/>
    </source>
</evidence>
<feature type="region of interest" description="Disordered" evidence="1">
    <location>
        <begin position="1700"/>
        <end position="1740"/>
    </location>
</feature>
<dbReference type="VEuPathDB" id="ToxoDB:LOC113147418"/>
<name>A0A1D3D2L0_9EIME</name>
<dbReference type="VEuPathDB" id="ToxoDB:LOC34620539"/>
<dbReference type="InterPro" id="IPR001606">
    <property type="entry name" value="ARID_dom"/>
</dbReference>
<evidence type="ECO:0000313" key="3">
    <source>
        <dbReference type="EMBL" id="OEH77682.1"/>
    </source>
</evidence>
<feature type="compositionally biased region" description="Low complexity" evidence="1">
    <location>
        <begin position="914"/>
        <end position="932"/>
    </location>
</feature>
<dbReference type="CDD" id="cd16100">
    <property type="entry name" value="ARID"/>
    <property type="match status" value="1"/>
</dbReference>
<evidence type="ECO:0000256" key="1">
    <source>
        <dbReference type="SAM" id="MobiDB-lite"/>
    </source>
</evidence>
<feature type="region of interest" description="Disordered" evidence="1">
    <location>
        <begin position="914"/>
        <end position="950"/>
    </location>
</feature>
<dbReference type="SUPFAM" id="SSF46774">
    <property type="entry name" value="ARID-like"/>
    <property type="match status" value="1"/>
</dbReference>
<keyword evidence="3" id="KW-0238">DNA-binding</keyword>
<dbReference type="PANTHER" id="PTHR10019">
    <property type="entry name" value="SNF5"/>
    <property type="match status" value="1"/>
</dbReference>
<dbReference type="EMBL" id="JROU02001006">
    <property type="protein sequence ID" value="OEH77682.1"/>
    <property type="molecule type" value="Genomic_DNA"/>
</dbReference>
<comment type="caution">
    <text evidence="3">The sequence shown here is derived from an EMBL/GenBank/DDBJ whole genome shotgun (WGS) entry which is preliminary data.</text>
</comment>
<feature type="domain" description="ARID" evidence="2">
    <location>
        <begin position="1"/>
        <end position="80"/>
    </location>
</feature>
<feature type="compositionally biased region" description="Polar residues" evidence="1">
    <location>
        <begin position="1730"/>
        <end position="1740"/>
    </location>
</feature>
<proteinExistence type="predicted"/>
<dbReference type="GO" id="GO:0003677">
    <property type="term" value="F:DNA binding"/>
    <property type="evidence" value="ECO:0007669"/>
    <property type="project" value="UniProtKB-KW"/>
</dbReference>
<dbReference type="InParanoid" id="A0A1D3D2L0"/>